<gene>
    <name evidence="1" type="ORF">KUTeg_020692</name>
</gene>
<dbReference type="InterPro" id="IPR036380">
    <property type="entry name" value="Isochorismatase-like_sf"/>
</dbReference>
<evidence type="ECO:0000313" key="2">
    <source>
        <dbReference type="Proteomes" id="UP001217089"/>
    </source>
</evidence>
<sequence length="397" mass="45311">MVRFQLQMSAAFKVKTRMMSTMKGRLALILIDVQNSFVAGYWRSFLSDSEILPIKKTFEKCGKVVQNLPSDTPVLMTQCPFINGKDREFDPSVKDIVEERKYPVIYKYDTNIMDAEGIDQWMKSILDKQVQSLLIGGCTITSCVRVSSINLKRHFLSYPIEIVVDLSLCGARQSNYEKRCRFCMSQYMAHRDVLCGKCDQAGEELLSPVDKAVESMRASGVKVIESYDWENWYSSLPSTMLIKAMIYLDLLLKVHSVPQVHKNGLILFLKMLILDVTLKCYKYIYGAGFITFQTDVQGYYISAAAFHTGAKSMTEAVWYFIKMCRMCRVWHELYDIMSSMTSHTGVLGCKISFNAFHTNMQESRECPVDPSTNDNHRIGIDIFKSNSSVDKNSVIFG</sequence>
<keyword evidence="2" id="KW-1185">Reference proteome</keyword>
<dbReference type="Gene3D" id="3.40.50.850">
    <property type="entry name" value="Isochorismatase-like"/>
    <property type="match status" value="1"/>
</dbReference>
<dbReference type="SUPFAM" id="SSF52499">
    <property type="entry name" value="Isochorismatase-like hydrolases"/>
    <property type="match status" value="1"/>
</dbReference>
<organism evidence="1 2">
    <name type="scientific">Tegillarca granosa</name>
    <name type="common">Malaysian cockle</name>
    <name type="synonym">Anadara granosa</name>
    <dbReference type="NCBI Taxonomy" id="220873"/>
    <lineage>
        <taxon>Eukaryota</taxon>
        <taxon>Metazoa</taxon>
        <taxon>Spiralia</taxon>
        <taxon>Lophotrochozoa</taxon>
        <taxon>Mollusca</taxon>
        <taxon>Bivalvia</taxon>
        <taxon>Autobranchia</taxon>
        <taxon>Pteriomorphia</taxon>
        <taxon>Arcoida</taxon>
        <taxon>Arcoidea</taxon>
        <taxon>Arcidae</taxon>
        <taxon>Tegillarca</taxon>
    </lineage>
</organism>
<dbReference type="EMBL" id="JARBDR010000918">
    <property type="protein sequence ID" value="KAJ8301705.1"/>
    <property type="molecule type" value="Genomic_DNA"/>
</dbReference>
<evidence type="ECO:0000313" key="1">
    <source>
        <dbReference type="EMBL" id="KAJ8301705.1"/>
    </source>
</evidence>
<evidence type="ECO:0008006" key="3">
    <source>
        <dbReference type="Google" id="ProtNLM"/>
    </source>
</evidence>
<name>A0ABQ9EE00_TEGGR</name>
<accession>A0ABQ9EE00</accession>
<comment type="caution">
    <text evidence="1">The sequence shown here is derived from an EMBL/GenBank/DDBJ whole genome shotgun (WGS) entry which is preliminary data.</text>
</comment>
<reference evidence="1 2" key="1">
    <citation type="submission" date="2022-12" db="EMBL/GenBank/DDBJ databases">
        <title>Chromosome-level genome of Tegillarca granosa.</title>
        <authorList>
            <person name="Kim J."/>
        </authorList>
    </citation>
    <scope>NUCLEOTIDE SEQUENCE [LARGE SCALE GENOMIC DNA]</scope>
    <source>
        <strain evidence="1">Teg-2019</strain>
        <tissue evidence="1">Adductor muscle</tissue>
    </source>
</reference>
<dbReference type="Proteomes" id="UP001217089">
    <property type="component" value="Unassembled WGS sequence"/>
</dbReference>
<proteinExistence type="predicted"/>
<protein>
    <recommendedName>
        <fullName evidence="3">Isochorismatase-like domain-containing protein</fullName>
    </recommendedName>
</protein>